<dbReference type="GO" id="GO:0003677">
    <property type="term" value="F:DNA binding"/>
    <property type="evidence" value="ECO:0007669"/>
    <property type="project" value="UniProtKB-KW"/>
</dbReference>
<evidence type="ECO:0000256" key="3">
    <source>
        <dbReference type="ARBA" id="ARBA00023163"/>
    </source>
</evidence>
<accession>A0A0S3EXP2</accession>
<dbReference type="SUPFAM" id="SSF46785">
    <property type="entry name" value="Winged helix' DNA-binding domain"/>
    <property type="match status" value="1"/>
</dbReference>
<dbReference type="InterPro" id="IPR005471">
    <property type="entry name" value="Tscrpt_reg_IclR_N"/>
</dbReference>
<dbReference type="GO" id="GO:0045893">
    <property type="term" value="P:positive regulation of DNA-templated transcription"/>
    <property type="evidence" value="ECO:0007669"/>
    <property type="project" value="InterPro"/>
</dbReference>
<keyword evidence="7" id="KW-1185">Reference proteome</keyword>
<feature type="domain" description="HTH iclR-type" evidence="4">
    <location>
        <begin position="16"/>
        <end position="83"/>
    </location>
</feature>
<dbReference type="OrthoDB" id="9807558at2"/>
<organism evidence="6 7">
    <name type="scientific">Sphingobium baderi</name>
    <dbReference type="NCBI Taxonomy" id="1332080"/>
    <lineage>
        <taxon>Bacteria</taxon>
        <taxon>Pseudomonadati</taxon>
        <taxon>Pseudomonadota</taxon>
        <taxon>Alphaproteobacteria</taxon>
        <taxon>Sphingomonadales</taxon>
        <taxon>Sphingomonadaceae</taxon>
        <taxon>Sphingobium</taxon>
    </lineage>
</organism>
<dbReference type="PROSITE" id="PS51078">
    <property type="entry name" value="ICLR_ED"/>
    <property type="match status" value="1"/>
</dbReference>
<evidence type="ECO:0000313" key="6">
    <source>
        <dbReference type="EMBL" id="ALR20209.1"/>
    </source>
</evidence>
<dbReference type="AlphaFoldDB" id="A0A0S3EXP2"/>
<sequence length="256" mass="27886">MDGRNELERPGDPEFMSSLARGLAVMRCVAESSRPVTIADVSRRIGLSRAAVRRCLHTLNLLGYVGQDARGYVVRRQALALGHPYLSLNALAARAQPLLNQLRDAISESCSLGVMEEDQLLYVARSEASRIMSIGLRVGSRLPLYPTSMGRVLLAACDREVQEAYLDRVDLKALTDKTVTGRGQLMQIFQRVATEGYAILDEELEIGVRSVAVPVKGKAGVVAALNVGMSTARVSLEDLRKRILPALRETAADLSL</sequence>
<dbReference type="NCBIfam" id="TIGR02431">
    <property type="entry name" value="pcaR_pcaU"/>
    <property type="match status" value="1"/>
</dbReference>
<dbReference type="GO" id="GO:0003700">
    <property type="term" value="F:DNA-binding transcription factor activity"/>
    <property type="evidence" value="ECO:0007669"/>
    <property type="project" value="TreeGrafter"/>
</dbReference>
<evidence type="ECO:0000256" key="2">
    <source>
        <dbReference type="ARBA" id="ARBA00023125"/>
    </source>
</evidence>
<keyword evidence="1" id="KW-0805">Transcription regulation</keyword>
<dbReference type="Pfam" id="PF01614">
    <property type="entry name" value="IclR_C"/>
    <property type="match status" value="1"/>
</dbReference>
<dbReference type="SUPFAM" id="SSF55781">
    <property type="entry name" value="GAF domain-like"/>
    <property type="match status" value="1"/>
</dbReference>
<feature type="domain" description="IclR-ED" evidence="5">
    <location>
        <begin position="77"/>
        <end position="256"/>
    </location>
</feature>
<dbReference type="GO" id="GO:0046278">
    <property type="term" value="P:3,4-dihydroxybenzoate metabolic process"/>
    <property type="evidence" value="ECO:0007669"/>
    <property type="project" value="InterPro"/>
</dbReference>
<dbReference type="STRING" id="1332080.ATN00_07720"/>
<dbReference type="InterPro" id="IPR036388">
    <property type="entry name" value="WH-like_DNA-bd_sf"/>
</dbReference>
<dbReference type="PANTHER" id="PTHR30136:SF34">
    <property type="entry name" value="TRANSCRIPTIONAL REGULATOR"/>
    <property type="match status" value="1"/>
</dbReference>
<dbReference type="PROSITE" id="PS51077">
    <property type="entry name" value="HTH_ICLR"/>
    <property type="match status" value="1"/>
</dbReference>
<proteinExistence type="predicted"/>
<name>A0A0S3EXP2_9SPHN</name>
<dbReference type="RefSeq" id="WP_062063681.1">
    <property type="nucleotide sequence ID" value="NZ_CP013264.1"/>
</dbReference>
<dbReference type="InterPro" id="IPR029016">
    <property type="entry name" value="GAF-like_dom_sf"/>
</dbReference>
<dbReference type="Proteomes" id="UP000056968">
    <property type="component" value="Chromosome"/>
</dbReference>
<evidence type="ECO:0000256" key="1">
    <source>
        <dbReference type="ARBA" id="ARBA00023015"/>
    </source>
</evidence>
<dbReference type="InterPro" id="IPR012794">
    <property type="entry name" value="PcaR_PcaU"/>
</dbReference>
<dbReference type="InterPro" id="IPR036390">
    <property type="entry name" value="WH_DNA-bd_sf"/>
</dbReference>
<dbReference type="PANTHER" id="PTHR30136">
    <property type="entry name" value="HELIX-TURN-HELIX TRANSCRIPTIONAL REGULATOR, ICLR FAMILY"/>
    <property type="match status" value="1"/>
</dbReference>
<evidence type="ECO:0000259" key="4">
    <source>
        <dbReference type="PROSITE" id="PS51077"/>
    </source>
</evidence>
<dbReference type="Pfam" id="PF09339">
    <property type="entry name" value="HTH_IclR"/>
    <property type="match status" value="1"/>
</dbReference>
<dbReference type="InterPro" id="IPR014757">
    <property type="entry name" value="Tscrpt_reg_IclR_C"/>
</dbReference>
<dbReference type="Gene3D" id="1.10.10.10">
    <property type="entry name" value="Winged helix-like DNA-binding domain superfamily/Winged helix DNA-binding domain"/>
    <property type="match status" value="1"/>
</dbReference>
<dbReference type="Gene3D" id="3.30.450.40">
    <property type="match status" value="1"/>
</dbReference>
<evidence type="ECO:0000259" key="5">
    <source>
        <dbReference type="PROSITE" id="PS51078"/>
    </source>
</evidence>
<keyword evidence="2" id="KW-0238">DNA-binding</keyword>
<gene>
    <name evidence="6" type="ORF">ATN00_07720</name>
</gene>
<reference evidence="6 7" key="1">
    <citation type="submission" date="2015-11" db="EMBL/GenBank/DDBJ databases">
        <title>A Two-component Flavoprotein Monooxygenase System MeaXY Responsible for para-Hydroxylation of 2-Methyl-6-ethylaniline and 2,6-Diethylaniline in Sphingobium baderi DE-13.</title>
        <authorList>
            <person name="Cheng M."/>
            <person name="Meng Q."/>
            <person name="Yang Y."/>
            <person name="Chu C."/>
            <person name="Yan X."/>
            <person name="He J."/>
            <person name="Li S."/>
        </authorList>
    </citation>
    <scope>NUCLEOTIDE SEQUENCE [LARGE SCALE GENOMIC DNA]</scope>
    <source>
        <strain evidence="6 7">DE-13</strain>
    </source>
</reference>
<evidence type="ECO:0000313" key="7">
    <source>
        <dbReference type="Proteomes" id="UP000056968"/>
    </source>
</evidence>
<dbReference type="EMBL" id="CP013264">
    <property type="protein sequence ID" value="ALR20209.1"/>
    <property type="molecule type" value="Genomic_DNA"/>
</dbReference>
<protein>
    <submittedName>
        <fullName evidence="6">IclR family transcriptional regulator</fullName>
    </submittedName>
</protein>
<dbReference type="GO" id="GO:0045892">
    <property type="term" value="P:negative regulation of DNA-templated transcription"/>
    <property type="evidence" value="ECO:0007669"/>
    <property type="project" value="TreeGrafter"/>
</dbReference>
<keyword evidence="3" id="KW-0804">Transcription</keyword>
<dbReference type="InterPro" id="IPR050707">
    <property type="entry name" value="HTH_MetabolicPath_Reg"/>
</dbReference>
<dbReference type="SMART" id="SM00346">
    <property type="entry name" value="HTH_ICLR"/>
    <property type="match status" value="1"/>
</dbReference>
<dbReference type="KEGG" id="sbd:ATN00_07720"/>